<dbReference type="Gene3D" id="3.40.850.10">
    <property type="entry name" value="Kinesin motor domain"/>
    <property type="match status" value="1"/>
</dbReference>
<evidence type="ECO:0000256" key="1">
    <source>
        <dbReference type="ARBA" id="ARBA00023123"/>
    </source>
</evidence>
<dbReference type="SUPFAM" id="SSF52540">
    <property type="entry name" value="P-loop containing nucleoside triphosphate hydrolases"/>
    <property type="match status" value="1"/>
</dbReference>
<keyword evidence="1 3" id="KW-0518">Myosin</keyword>
<dbReference type="PROSITE" id="PS51456">
    <property type="entry name" value="MYOSIN_MOTOR"/>
    <property type="match status" value="1"/>
</dbReference>
<feature type="domain" description="Myosin motor" evidence="4">
    <location>
        <begin position="185"/>
        <end position="268"/>
    </location>
</feature>
<reference evidence="5 6" key="1">
    <citation type="submission" date="2019-01" db="EMBL/GenBank/DDBJ databases">
        <title>Sequencing of cultivated peanut Arachis hypogaea provides insights into genome evolution and oil improvement.</title>
        <authorList>
            <person name="Chen X."/>
        </authorList>
    </citation>
    <scope>NUCLEOTIDE SEQUENCE [LARGE SCALE GENOMIC DNA]</scope>
    <source>
        <strain evidence="6">cv. Fuhuasheng</strain>
        <tissue evidence="5">Leaves</tissue>
    </source>
</reference>
<dbReference type="GO" id="GO:0016459">
    <property type="term" value="C:myosin complex"/>
    <property type="evidence" value="ECO:0007669"/>
    <property type="project" value="UniProtKB-KW"/>
</dbReference>
<evidence type="ECO:0000256" key="2">
    <source>
        <dbReference type="ARBA" id="ARBA00023175"/>
    </source>
</evidence>
<dbReference type="GO" id="GO:0003774">
    <property type="term" value="F:cytoskeletal motor activity"/>
    <property type="evidence" value="ECO:0007669"/>
    <property type="project" value="InterPro"/>
</dbReference>
<keyword evidence="2" id="KW-0505">Motor protein</keyword>
<dbReference type="InterPro" id="IPR057535">
    <property type="entry name" value="MYO1-3_N_SH3"/>
</dbReference>
<dbReference type="AlphaFoldDB" id="A0A445DZ99"/>
<sequence length="268" mass="29857">MENWCKKGRKFEIEMRLDMPPPIVVAVCRSERLLPPSVALKNFRLRAIGPLAGSSASFARVSPLSSVLGCSRLPSPVSARAVRVGCLSVSLESRLSHTASISWFVCLVAGGRSNSWGCLLLRRLPWVVADSPSTKVQCWLQLSNGNWELVKIITSSGTESVVSQPDGKVLMHDESLISANPDILDGVDDLMQLSYLNEPSVLYNLQYRYNQNMIYSHCEGILLWVANLKNSSWYVRPSYVPVPLQFEIKIKISISHLQFQSLSKVSTY</sequence>
<keyword evidence="3" id="KW-0009">Actin-binding</keyword>
<evidence type="ECO:0000256" key="3">
    <source>
        <dbReference type="PROSITE-ProRule" id="PRU00782"/>
    </source>
</evidence>
<dbReference type="InterPro" id="IPR027417">
    <property type="entry name" value="P-loop_NTPase"/>
</dbReference>
<evidence type="ECO:0000259" key="4">
    <source>
        <dbReference type="PROSITE" id="PS51456"/>
    </source>
</evidence>
<accession>A0A445DZ99</accession>
<gene>
    <name evidence="5" type="ORF">Ahy_A03g015048</name>
</gene>
<dbReference type="GO" id="GO:0005524">
    <property type="term" value="F:ATP binding"/>
    <property type="evidence" value="ECO:0007669"/>
    <property type="project" value="InterPro"/>
</dbReference>
<keyword evidence="6" id="KW-1185">Reference proteome</keyword>
<name>A0A445DZ99_ARAHY</name>
<comment type="similarity">
    <text evidence="3">Belongs to the TRAFAC class myosin-kinesin ATPase superfamily. Myosin family.</text>
</comment>
<evidence type="ECO:0000313" key="6">
    <source>
        <dbReference type="Proteomes" id="UP000289738"/>
    </source>
</evidence>
<proteinExistence type="inferred from homology"/>
<dbReference type="Proteomes" id="UP000289738">
    <property type="component" value="Chromosome A03"/>
</dbReference>
<organism evidence="5 6">
    <name type="scientific">Arachis hypogaea</name>
    <name type="common">Peanut</name>
    <dbReference type="NCBI Taxonomy" id="3818"/>
    <lineage>
        <taxon>Eukaryota</taxon>
        <taxon>Viridiplantae</taxon>
        <taxon>Streptophyta</taxon>
        <taxon>Embryophyta</taxon>
        <taxon>Tracheophyta</taxon>
        <taxon>Spermatophyta</taxon>
        <taxon>Magnoliopsida</taxon>
        <taxon>eudicotyledons</taxon>
        <taxon>Gunneridae</taxon>
        <taxon>Pentapetalae</taxon>
        <taxon>rosids</taxon>
        <taxon>fabids</taxon>
        <taxon>Fabales</taxon>
        <taxon>Fabaceae</taxon>
        <taxon>Papilionoideae</taxon>
        <taxon>50 kb inversion clade</taxon>
        <taxon>dalbergioids sensu lato</taxon>
        <taxon>Dalbergieae</taxon>
        <taxon>Pterocarpus clade</taxon>
        <taxon>Arachis</taxon>
    </lineage>
</organism>
<dbReference type="Pfam" id="PF25369">
    <property type="entry name" value="SH3_VIII-1_N"/>
    <property type="match status" value="1"/>
</dbReference>
<dbReference type="InterPro" id="IPR001609">
    <property type="entry name" value="Myosin_head_motor_dom-like"/>
</dbReference>
<dbReference type="InterPro" id="IPR036961">
    <property type="entry name" value="Kinesin_motor_dom_sf"/>
</dbReference>
<comment type="caution">
    <text evidence="3">Lacks conserved residue(s) required for the propagation of feature annotation.</text>
</comment>
<dbReference type="EMBL" id="SDMP01000003">
    <property type="protein sequence ID" value="RYR68555.1"/>
    <property type="molecule type" value="Genomic_DNA"/>
</dbReference>
<comment type="caution">
    <text evidence="5">The sequence shown here is derived from an EMBL/GenBank/DDBJ whole genome shotgun (WGS) entry which is preliminary data.</text>
</comment>
<evidence type="ECO:0000313" key="5">
    <source>
        <dbReference type="EMBL" id="RYR68555.1"/>
    </source>
</evidence>
<protein>
    <recommendedName>
        <fullName evidence="4">Myosin motor domain-containing protein</fullName>
    </recommendedName>
</protein>
<dbReference type="GO" id="GO:0003779">
    <property type="term" value="F:actin binding"/>
    <property type="evidence" value="ECO:0007669"/>
    <property type="project" value="UniProtKB-KW"/>
</dbReference>